<gene>
    <name evidence="2" type="ORF">G647_00076</name>
</gene>
<protein>
    <recommendedName>
        <fullName evidence="1">Clr5 domain-containing protein</fullName>
    </recommendedName>
</protein>
<dbReference type="Pfam" id="PF14420">
    <property type="entry name" value="Clr5"/>
    <property type="match status" value="1"/>
</dbReference>
<reference evidence="2 3" key="1">
    <citation type="submission" date="2013-03" db="EMBL/GenBank/DDBJ databases">
        <title>The Genome Sequence of Cladophialophora carrionii CBS 160.54.</title>
        <authorList>
            <consortium name="The Broad Institute Genomics Platform"/>
            <person name="Cuomo C."/>
            <person name="de Hoog S."/>
            <person name="Gorbushina A."/>
            <person name="Walker B."/>
            <person name="Young S.K."/>
            <person name="Zeng Q."/>
            <person name="Gargeya S."/>
            <person name="Fitzgerald M."/>
            <person name="Haas B."/>
            <person name="Abouelleil A."/>
            <person name="Allen A.W."/>
            <person name="Alvarado L."/>
            <person name="Arachchi H.M."/>
            <person name="Berlin A.M."/>
            <person name="Chapman S.B."/>
            <person name="Gainer-Dewar J."/>
            <person name="Goldberg J."/>
            <person name="Griggs A."/>
            <person name="Gujja S."/>
            <person name="Hansen M."/>
            <person name="Howarth C."/>
            <person name="Imamovic A."/>
            <person name="Ireland A."/>
            <person name="Larimer J."/>
            <person name="McCowan C."/>
            <person name="Murphy C."/>
            <person name="Pearson M."/>
            <person name="Poon T.W."/>
            <person name="Priest M."/>
            <person name="Roberts A."/>
            <person name="Saif S."/>
            <person name="Shea T."/>
            <person name="Sisk P."/>
            <person name="Sykes S."/>
            <person name="Wortman J."/>
            <person name="Nusbaum C."/>
            <person name="Birren B."/>
        </authorList>
    </citation>
    <scope>NUCLEOTIDE SEQUENCE [LARGE SCALE GENOMIC DNA]</scope>
    <source>
        <strain evidence="2 3">CBS 160.54</strain>
    </source>
</reference>
<organism evidence="2 3">
    <name type="scientific">Cladophialophora carrionii CBS 160.54</name>
    <dbReference type="NCBI Taxonomy" id="1279043"/>
    <lineage>
        <taxon>Eukaryota</taxon>
        <taxon>Fungi</taxon>
        <taxon>Dikarya</taxon>
        <taxon>Ascomycota</taxon>
        <taxon>Pezizomycotina</taxon>
        <taxon>Eurotiomycetes</taxon>
        <taxon>Chaetothyriomycetidae</taxon>
        <taxon>Chaetothyriales</taxon>
        <taxon>Herpotrichiellaceae</taxon>
        <taxon>Cladophialophora</taxon>
    </lineage>
</organism>
<dbReference type="HOGENOM" id="CLU_3106180_0_0_1"/>
<dbReference type="EMBL" id="KB822697">
    <property type="protein sequence ID" value="ETI27627.1"/>
    <property type="molecule type" value="Genomic_DNA"/>
</dbReference>
<sequence>MQRRPNVRALPIAEAEWDRHRSVIEGLYRLHELADVIERIERGHGFHATDK</sequence>
<evidence type="ECO:0000313" key="2">
    <source>
        <dbReference type="EMBL" id="ETI27627.1"/>
    </source>
</evidence>
<evidence type="ECO:0000313" key="3">
    <source>
        <dbReference type="Proteomes" id="UP000030678"/>
    </source>
</evidence>
<proteinExistence type="predicted"/>
<dbReference type="VEuPathDB" id="FungiDB:G647_00076"/>
<dbReference type="InterPro" id="IPR025676">
    <property type="entry name" value="Clr5_dom"/>
</dbReference>
<name>V9DNT9_9EURO</name>
<accession>V9DNT9</accession>
<dbReference type="GeneID" id="19978569"/>
<dbReference type="Proteomes" id="UP000030678">
    <property type="component" value="Unassembled WGS sequence"/>
</dbReference>
<feature type="domain" description="Clr5" evidence="1">
    <location>
        <begin position="14"/>
        <end position="51"/>
    </location>
</feature>
<evidence type="ECO:0000259" key="1">
    <source>
        <dbReference type="Pfam" id="PF14420"/>
    </source>
</evidence>
<dbReference type="RefSeq" id="XP_008721701.1">
    <property type="nucleotide sequence ID" value="XM_008723479.1"/>
</dbReference>
<dbReference type="AlphaFoldDB" id="V9DNT9"/>